<accession>A0A7T0C1W2</accession>
<dbReference type="KEGG" id="nva:G3M78_06075"/>
<gene>
    <name evidence="1" type="ORF">G3M78_06075</name>
</gene>
<proteinExistence type="predicted"/>
<dbReference type="AlphaFoldDB" id="A0A7T0C1W2"/>
<dbReference type="EMBL" id="CP048620">
    <property type="protein sequence ID" value="QPJ64976.1"/>
    <property type="molecule type" value="Genomic_DNA"/>
</dbReference>
<name>A0A7T0C1W2_9BACT</name>
<dbReference type="Proteomes" id="UP000594464">
    <property type="component" value="Chromosome"/>
</dbReference>
<evidence type="ECO:0000313" key="1">
    <source>
        <dbReference type="EMBL" id="QPJ64976.1"/>
    </source>
</evidence>
<organism evidence="1 2">
    <name type="scientific">Candidatus Nitrohelix vancouverensis</name>
    <dbReference type="NCBI Taxonomy" id="2705534"/>
    <lineage>
        <taxon>Bacteria</taxon>
        <taxon>Pseudomonadati</taxon>
        <taxon>Nitrospinota/Tectimicrobiota group</taxon>
        <taxon>Nitrospinota</taxon>
        <taxon>Nitrospinia</taxon>
        <taxon>Nitrospinales</taxon>
        <taxon>Nitrospinaceae</taxon>
        <taxon>Candidatus Nitrohelix</taxon>
    </lineage>
</organism>
<protein>
    <submittedName>
        <fullName evidence="1">Uncharacterized protein</fullName>
    </submittedName>
</protein>
<sequence length="423" mass="47841">MSAENSDTRPTDIYDPETARAYLNYLLTLSIRREESFGPLSLAFIREQNLDALKILPEEQFSLIIATVQSLADEPKRFSMKAEMLERARGVLDRTRYSSPQIARQIEYDLKKTRAELEIYKNSMQAGGPSAPDCPQSLVIESEAPDYYLTVAQKRAGAYYQNKFGLSKQAKTAQHFAGSPRVFDPDNRDIQKEFSGACAPFMNSRTNAFHLMLPFDLKISRTPDDPLEAGIRAYYAKMGYSFPLAFERDKFCSYHDGSVLDIAMDDPHLIFVSASAVKEKEFPNHCFVGPEGAPPEFAYPITVLERTGTLGPYVQIPTNFKIWFDACRVSLLVQGAPDLYEYGLHGGSGLMTRTHASDKTKAYADSEKQLWSDGLSFNFANIHLLLDEKREMAHIPHNTPLFSLYPVVNRQQVRFENAEKHAR</sequence>
<reference evidence="2" key="1">
    <citation type="submission" date="2020-02" db="EMBL/GenBank/DDBJ databases">
        <title>Genomic and physiological characterization of two novel Nitrospinaceae genera.</title>
        <authorList>
            <person name="Mueller A.J."/>
            <person name="Jung M.-Y."/>
            <person name="Strachan C.R."/>
            <person name="Herbold C.W."/>
            <person name="Kirkegaard R.H."/>
            <person name="Daims H."/>
        </authorList>
    </citation>
    <scope>NUCLEOTIDE SEQUENCE [LARGE SCALE GENOMIC DNA]</scope>
</reference>
<evidence type="ECO:0000313" key="2">
    <source>
        <dbReference type="Proteomes" id="UP000594464"/>
    </source>
</evidence>